<reference evidence="1 2" key="1">
    <citation type="journal article" date="2023" name="IScience">
        <title>Expanded male sex-determining region conserved during the evolution of homothallism in the green alga Volvox.</title>
        <authorList>
            <person name="Yamamoto K."/>
            <person name="Matsuzaki R."/>
            <person name="Mahakham W."/>
            <person name="Heman W."/>
            <person name="Sekimoto H."/>
            <person name="Kawachi M."/>
            <person name="Minakuchi Y."/>
            <person name="Toyoda A."/>
            <person name="Nozaki H."/>
        </authorList>
    </citation>
    <scope>NUCLEOTIDE SEQUENCE [LARGE SCALE GENOMIC DNA]</scope>
    <source>
        <strain evidence="1 2">NIES-4468</strain>
    </source>
</reference>
<evidence type="ECO:0000313" key="1">
    <source>
        <dbReference type="EMBL" id="GLI62446.1"/>
    </source>
</evidence>
<keyword evidence="2" id="KW-1185">Reference proteome</keyword>
<proteinExistence type="predicted"/>
<dbReference type="EMBL" id="BSDZ01000013">
    <property type="protein sequence ID" value="GLI62446.1"/>
    <property type="molecule type" value="Genomic_DNA"/>
</dbReference>
<gene>
    <name evidence="1" type="ORF">VaNZ11_005069</name>
</gene>
<comment type="caution">
    <text evidence="1">The sequence shown here is derived from an EMBL/GenBank/DDBJ whole genome shotgun (WGS) entry which is preliminary data.</text>
</comment>
<accession>A0ABQ5RXW5</accession>
<evidence type="ECO:0000313" key="2">
    <source>
        <dbReference type="Proteomes" id="UP001165090"/>
    </source>
</evidence>
<name>A0ABQ5RXW5_9CHLO</name>
<dbReference type="Proteomes" id="UP001165090">
    <property type="component" value="Unassembled WGS sequence"/>
</dbReference>
<sequence length="130" mass="14773">MRVWNLQEDWWFLADCWDSIYTVTGVETLPFHAPVLSTMTISVRARVWHSRTAHLSYGNLARMAEEDMASDLDVSAVEFRQEGEKAGVCARRFRMFARTRGGSTSTGSWVHFTTRRLPFIPRSKTGGLSG</sequence>
<organism evidence="1 2">
    <name type="scientific">Volvox africanus</name>
    <dbReference type="NCBI Taxonomy" id="51714"/>
    <lineage>
        <taxon>Eukaryota</taxon>
        <taxon>Viridiplantae</taxon>
        <taxon>Chlorophyta</taxon>
        <taxon>core chlorophytes</taxon>
        <taxon>Chlorophyceae</taxon>
        <taxon>CS clade</taxon>
        <taxon>Chlamydomonadales</taxon>
        <taxon>Volvocaceae</taxon>
        <taxon>Volvox</taxon>
    </lineage>
</organism>
<protein>
    <submittedName>
        <fullName evidence="1">Uncharacterized protein</fullName>
    </submittedName>
</protein>